<dbReference type="EMBL" id="MU274965">
    <property type="protein sequence ID" value="KAI0083440.1"/>
    <property type="molecule type" value="Genomic_DNA"/>
</dbReference>
<dbReference type="Proteomes" id="UP001055072">
    <property type="component" value="Unassembled WGS sequence"/>
</dbReference>
<gene>
    <name evidence="1" type="ORF">BDY19DRAFT_910584</name>
</gene>
<evidence type="ECO:0000313" key="1">
    <source>
        <dbReference type="EMBL" id="KAI0083440.1"/>
    </source>
</evidence>
<comment type="caution">
    <text evidence="1">The sequence shown here is derived from an EMBL/GenBank/DDBJ whole genome shotgun (WGS) entry which is preliminary data.</text>
</comment>
<sequence>MYGKAPTSSCFLGAYNRRDGEAICLKLSRDNFFKVGVGSGDSDHFYRYRNRDRILTTTHSMVSINFQQSSVERAKVALALDNVNDTACYFFHPIICIQAAIGLLMELYISDTEHLEDQKVVCHADSKGMSISFERIQVSCNWPIYDVASQRDAHVLHPNEILTHYSTFLRHSTLVLPSCWTPLLFVTETAKPSPHPILLSATLSLSIEDSVPADLQIVEASSNVRFNRSLLTGESDMIPGYIDATSDNILETCNLANNTFNEM</sequence>
<keyword evidence="2" id="KW-1185">Reference proteome</keyword>
<evidence type="ECO:0000313" key="2">
    <source>
        <dbReference type="Proteomes" id="UP001055072"/>
    </source>
</evidence>
<organism evidence="1 2">
    <name type="scientific">Irpex rosettiformis</name>
    <dbReference type="NCBI Taxonomy" id="378272"/>
    <lineage>
        <taxon>Eukaryota</taxon>
        <taxon>Fungi</taxon>
        <taxon>Dikarya</taxon>
        <taxon>Basidiomycota</taxon>
        <taxon>Agaricomycotina</taxon>
        <taxon>Agaricomycetes</taxon>
        <taxon>Polyporales</taxon>
        <taxon>Irpicaceae</taxon>
        <taxon>Irpex</taxon>
    </lineage>
</organism>
<accession>A0ACB8TN49</accession>
<name>A0ACB8TN49_9APHY</name>
<protein>
    <submittedName>
        <fullName evidence="1">Uncharacterized protein</fullName>
    </submittedName>
</protein>
<reference evidence="1" key="1">
    <citation type="journal article" date="2021" name="Environ. Microbiol.">
        <title>Gene family expansions and transcriptome signatures uncover fungal adaptations to wood decay.</title>
        <authorList>
            <person name="Hage H."/>
            <person name="Miyauchi S."/>
            <person name="Viragh M."/>
            <person name="Drula E."/>
            <person name="Min B."/>
            <person name="Chaduli D."/>
            <person name="Navarro D."/>
            <person name="Favel A."/>
            <person name="Norest M."/>
            <person name="Lesage-Meessen L."/>
            <person name="Balint B."/>
            <person name="Merenyi Z."/>
            <person name="de Eugenio L."/>
            <person name="Morin E."/>
            <person name="Martinez A.T."/>
            <person name="Baldrian P."/>
            <person name="Stursova M."/>
            <person name="Martinez M.J."/>
            <person name="Novotny C."/>
            <person name="Magnuson J.K."/>
            <person name="Spatafora J.W."/>
            <person name="Maurice S."/>
            <person name="Pangilinan J."/>
            <person name="Andreopoulos W."/>
            <person name="LaButti K."/>
            <person name="Hundley H."/>
            <person name="Na H."/>
            <person name="Kuo A."/>
            <person name="Barry K."/>
            <person name="Lipzen A."/>
            <person name="Henrissat B."/>
            <person name="Riley R."/>
            <person name="Ahrendt S."/>
            <person name="Nagy L.G."/>
            <person name="Grigoriev I.V."/>
            <person name="Martin F."/>
            <person name="Rosso M.N."/>
        </authorList>
    </citation>
    <scope>NUCLEOTIDE SEQUENCE</scope>
    <source>
        <strain evidence="1">CBS 384.51</strain>
    </source>
</reference>
<proteinExistence type="predicted"/>